<dbReference type="InterPro" id="IPR043129">
    <property type="entry name" value="ATPase_NBD"/>
</dbReference>
<comment type="caution">
    <text evidence="1">The sequence shown here is derived from an EMBL/GenBank/DDBJ whole genome shotgun (WGS) entry which is preliminary data.</text>
</comment>
<dbReference type="Proteomes" id="UP000283509">
    <property type="component" value="Unassembled WGS sequence"/>
</dbReference>
<dbReference type="Gene3D" id="3.30.420.40">
    <property type="match status" value="1"/>
</dbReference>
<reference evidence="1 2" key="1">
    <citation type="submission" date="2018-04" db="EMBL/GenBank/DDBJ databases">
        <authorList>
            <person name="Zhang X."/>
            <person name="Yuan J."/>
            <person name="Li F."/>
            <person name="Xiang J."/>
        </authorList>
    </citation>
    <scope>NUCLEOTIDE SEQUENCE [LARGE SCALE GENOMIC DNA]</scope>
    <source>
        <tissue evidence="1">Muscle</tissue>
    </source>
</reference>
<proteinExistence type="predicted"/>
<protein>
    <submittedName>
        <fullName evidence="1">Actin, cytoplasmic</fullName>
    </submittedName>
</protein>
<dbReference type="STRING" id="6689.A0A3R7QJN9"/>
<organism evidence="1 2">
    <name type="scientific">Penaeus vannamei</name>
    <name type="common">Whiteleg shrimp</name>
    <name type="synonym">Litopenaeus vannamei</name>
    <dbReference type="NCBI Taxonomy" id="6689"/>
    <lineage>
        <taxon>Eukaryota</taxon>
        <taxon>Metazoa</taxon>
        <taxon>Ecdysozoa</taxon>
        <taxon>Arthropoda</taxon>
        <taxon>Crustacea</taxon>
        <taxon>Multicrustacea</taxon>
        <taxon>Malacostraca</taxon>
        <taxon>Eumalacostraca</taxon>
        <taxon>Eucarida</taxon>
        <taxon>Decapoda</taxon>
        <taxon>Dendrobranchiata</taxon>
        <taxon>Penaeoidea</taxon>
        <taxon>Penaeidae</taxon>
        <taxon>Penaeus</taxon>
    </lineage>
</organism>
<keyword evidence="2" id="KW-1185">Reference proteome</keyword>
<accession>A0A3R7QJN9</accession>
<gene>
    <name evidence="1" type="ORF">C7M84_000301</name>
</gene>
<name>A0A3R7QJN9_PENVA</name>
<reference evidence="1 2" key="2">
    <citation type="submission" date="2019-01" db="EMBL/GenBank/DDBJ databases">
        <title>The decoding of complex shrimp genome reveals the adaptation for benthos swimmer, frequently molting mechanism and breeding impact on genome.</title>
        <authorList>
            <person name="Sun Y."/>
            <person name="Gao Y."/>
            <person name="Yu Y."/>
        </authorList>
    </citation>
    <scope>NUCLEOTIDE SEQUENCE [LARGE SCALE GENOMIC DNA]</scope>
    <source>
        <tissue evidence="1">Muscle</tissue>
    </source>
</reference>
<evidence type="ECO:0000313" key="2">
    <source>
        <dbReference type="Proteomes" id="UP000283509"/>
    </source>
</evidence>
<evidence type="ECO:0000313" key="1">
    <source>
        <dbReference type="EMBL" id="ROT80952.1"/>
    </source>
</evidence>
<sequence length="114" mass="13279">MDIRKEMSRSIFLAGGVTHPRLTDRLTTEIDNLTPPAIRPKVHASPYRYRGVYRCVRVGRVPWVRAVPRDSRGVEQTGSGRSSEVVVVEWGKENRTRWMCYRFPIFVYTVGDYY</sequence>
<dbReference type="SUPFAM" id="SSF53067">
    <property type="entry name" value="Actin-like ATPase domain"/>
    <property type="match status" value="1"/>
</dbReference>
<dbReference type="AlphaFoldDB" id="A0A3R7QJN9"/>
<dbReference type="EMBL" id="QCYY01001045">
    <property type="protein sequence ID" value="ROT80952.1"/>
    <property type="molecule type" value="Genomic_DNA"/>
</dbReference>